<dbReference type="PANTHER" id="PTHR45707:SF77">
    <property type="entry name" value="PROTEIN KINASE DOMAIN-CONTAINING PROTEIN"/>
    <property type="match status" value="1"/>
</dbReference>
<dbReference type="Pfam" id="PF00069">
    <property type="entry name" value="Pkinase"/>
    <property type="match status" value="1"/>
</dbReference>
<dbReference type="GO" id="GO:0005524">
    <property type="term" value="F:ATP binding"/>
    <property type="evidence" value="ECO:0007669"/>
    <property type="project" value="UniProtKB-UniRule"/>
</dbReference>
<keyword evidence="4 5" id="KW-0067">ATP-binding</keyword>
<comment type="similarity">
    <text evidence="6">Belongs to the protein kinase superfamily.</text>
</comment>
<feature type="binding site" evidence="5">
    <location>
        <position position="65"/>
    </location>
    <ligand>
        <name>ATP</name>
        <dbReference type="ChEBI" id="CHEBI:30616"/>
    </ligand>
</feature>
<sequence length="373" mass="42237">MDCLSSMTKSDLERMLFDETAEPKALPLSLLAEITNGFSDKQEIGEGGFAVVYQGMLNGGKVAVKRLSKTHLYEKEFHREVECLMMAKHKNVVRFLGYCADTQGSAERYNGKFVMADVQRRLLCFEYLPNGSLDKYIIDTSRKLQWRNCYKIIQGICQGLHYLHVKRIVHLDLKPANILLDDNLVPKIADFGLSRCFEDIQSRVFTQNIGGTLGYLAPEFGNGVITYKFDVYSLGAIITEILTGEKGYHTVDTVVEIWSEKLEKSHSDIQLQQVRVCTEIGIECIDSNPAKRPDTQNIIDRLNEIGSMVGYMETSVITSQLVESSLDELHQDRPKTPEETSFEVSSSLKVSLIIHKFQIPIHICYPLLVCCLY</sequence>
<keyword evidence="6" id="KW-0723">Serine/threonine-protein kinase</keyword>
<evidence type="ECO:0000256" key="1">
    <source>
        <dbReference type="ARBA" id="ARBA00022679"/>
    </source>
</evidence>
<evidence type="ECO:0000256" key="5">
    <source>
        <dbReference type="PROSITE-ProRule" id="PRU10141"/>
    </source>
</evidence>
<evidence type="ECO:0000256" key="2">
    <source>
        <dbReference type="ARBA" id="ARBA00022741"/>
    </source>
</evidence>
<dbReference type="InterPro" id="IPR017441">
    <property type="entry name" value="Protein_kinase_ATP_BS"/>
</dbReference>
<keyword evidence="1" id="KW-0808">Transferase</keyword>
<dbReference type="Gene3D" id="1.10.510.10">
    <property type="entry name" value="Transferase(Phosphotransferase) domain 1"/>
    <property type="match status" value="1"/>
</dbReference>
<feature type="domain" description="Protein kinase" evidence="7">
    <location>
        <begin position="38"/>
        <end position="312"/>
    </location>
</feature>
<dbReference type="SUPFAM" id="SSF56112">
    <property type="entry name" value="Protein kinase-like (PK-like)"/>
    <property type="match status" value="1"/>
</dbReference>
<dbReference type="Gene3D" id="3.30.200.20">
    <property type="entry name" value="Phosphorylase Kinase, domain 1"/>
    <property type="match status" value="1"/>
</dbReference>
<name>A0A2L1TG13_TRITU</name>
<keyword evidence="3 8" id="KW-0418">Kinase</keyword>
<proteinExistence type="inferred from homology"/>
<dbReference type="InterPro" id="IPR000719">
    <property type="entry name" value="Prot_kinase_dom"/>
</dbReference>
<protein>
    <submittedName>
        <fullName evidence="8">Putative cysteine-rich receptor-like protein kinase</fullName>
    </submittedName>
</protein>
<keyword evidence="2 5" id="KW-0547">Nucleotide-binding</keyword>
<dbReference type="PROSITE" id="PS00108">
    <property type="entry name" value="PROTEIN_KINASE_ST"/>
    <property type="match status" value="1"/>
</dbReference>
<evidence type="ECO:0000256" key="6">
    <source>
        <dbReference type="RuleBase" id="RU000304"/>
    </source>
</evidence>
<dbReference type="PROSITE" id="PS50011">
    <property type="entry name" value="PROTEIN_KINASE_DOM"/>
    <property type="match status" value="1"/>
</dbReference>
<evidence type="ECO:0000313" key="8">
    <source>
        <dbReference type="EMBL" id="AVF19618.1"/>
    </source>
</evidence>
<keyword evidence="8" id="KW-0675">Receptor</keyword>
<evidence type="ECO:0000259" key="7">
    <source>
        <dbReference type="PROSITE" id="PS50011"/>
    </source>
</evidence>
<dbReference type="InterPro" id="IPR008271">
    <property type="entry name" value="Ser/Thr_kinase_AS"/>
</dbReference>
<dbReference type="PROSITE" id="PS00107">
    <property type="entry name" value="PROTEIN_KINASE_ATP"/>
    <property type="match status" value="1"/>
</dbReference>
<dbReference type="AlphaFoldDB" id="A0A2L1TG13"/>
<organism evidence="8">
    <name type="scientific">Triticum turgidum</name>
    <name type="common">Poulard wheat</name>
    <name type="synonym">Rivet wheat</name>
    <dbReference type="NCBI Taxonomy" id="4571"/>
    <lineage>
        <taxon>Eukaryota</taxon>
        <taxon>Viridiplantae</taxon>
        <taxon>Streptophyta</taxon>
        <taxon>Embryophyta</taxon>
        <taxon>Tracheophyta</taxon>
        <taxon>Spermatophyta</taxon>
        <taxon>Magnoliopsida</taxon>
        <taxon>Liliopsida</taxon>
        <taxon>Poales</taxon>
        <taxon>Poaceae</taxon>
        <taxon>BOP clade</taxon>
        <taxon>Pooideae</taxon>
        <taxon>Triticodae</taxon>
        <taxon>Triticeae</taxon>
        <taxon>Triticinae</taxon>
        <taxon>Triticum</taxon>
    </lineage>
</organism>
<dbReference type="EMBL" id="KY499715">
    <property type="protein sequence ID" value="AVF19618.1"/>
    <property type="molecule type" value="Genomic_DNA"/>
</dbReference>
<evidence type="ECO:0000256" key="3">
    <source>
        <dbReference type="ARBA" id="ARBA00022777"/>
    </source>
</evidence>
<dbReference type="PANTHER" id="PTHR45707">
    <property type="entry name" value="C2 CALCIUM/LIPID-BINDING PLANT PHOSPHORIBOSYLTRANSFERASE FAMILY PROTEIN"/>
    <property type="match status" value="1"/>
</dbReference>
<dbReference type="InterPro" id="IPR011009">
    <property type="entry name" value="Kinase-like_dom_sf"/>
</dbReference>
<dbReference type="SMART" id="SM00220">
    <property type="entry name" value="S_TKc"/>
    <property type="match status" value="1"/>
</dbReference>
<accession>A0A2L1TG13</accession>
<dbReference type="GO" id="GO:0004674">
    <property type="term" value="F:protein serine/threonine kinase activity"/>
    <property type="evidence" value="ECO:0007669"/>
    <property type="project" value="UniProtKB-KW"/>
</dbReference>
<reference evidence="8" key="1">
    <citation type="submission" date="2017-01" db="EMBL/GenBank/DDBJ databases">
        <title>Fine-genetic and physical mapping revealed severe recombination suppression of the glaucousness inhibitor locus Iw1 derived from wild emmer (Triticum dicoccoides).</title>
        <authorList>
            <person name="Qin J."/>
            <person name="Wu H."/>
            <person name="Xie J."/>
            <person name="Zhang D."/>
            <person name="Liu Z."/>
            <person name="Huo N."/>
            <person name="Cui Y."/>
            <person name="Wu Q."/>
            <person name="Gu Y."/>
            <person name="Sun Q."/>
            <person name="Liu Z."/>
        </authorList>
    </citation>
    <scope>NUCLEOTIDE SEQUENCE</scope>
</reference>
<dbReference type="FunFam" id="1.10.510.10:FF:000870">
    <property type="entry name" value="OSJNBa0016N04.16-like protein"/>
    <property type="match status" value="1"/>
</dbReference>
<evidence type="ECO:0000256" key="4">
    <source>
        <dbReference type="ARBA" id="ARBA00022840"/>
    </source>
</evidence>